<evidence type="ECO:0000256" key="1">
    <source>
        <dbReference type="SAM" id="SignalP"/>
    </source>
</evidence>
<feature type="chain" id="PRO_5046781884" evidence="1">
    <location>
        <begin position="22"/>
        <end position="128"/>
    </location>
</feature>
<feature type="domain" description="PEGA" evidence="2">
    <location>
        <begin position="37"/>
        <end position="84"/>
    </location>
</feature>
<dbReference type="RefSeq" id="WP_200586365.1">
    <property type="nucleotide sequence ID" value="NZ_JAEHFY010000014.1"/>
</dbReference>
<evidence type="ECO:0000313" key="4">
    <source>
        <dbReference type="Proteomes" id="UP000660024"/>
    </source>
</evidence>
<reference evidence="3 4" key="1">
    <citation type="submission" date="2020-12" db="EMBL/GenBank/DDBJ databases">
        <title>Bacterial novel species Pedobacter sp. SD-b isolated from soil.</title>
        <authorList>
            <person name="Jung H.-Y."/>
        </authorList>
    </citation>
    <scope>NUCLEOTIDE SEQUENCE [LARGE SCALE GENOMIC DNA]</scope>
    <source>
        <strain evidence="3 4">SD-b</strain>
    </source>
</reference>
<evidence type="ECO:0000259" key="2">
    <source>
        <dbReference type="Pfam" id="PF08308"/>
    </source>
</evidence>
<dbReference type="Proteomes" id="UP000660024">
    <property type="component" value="Unassembled WGS sequence"/>
</dbReference>
<keyword evidence="4" id="KW-1185">Reference proteome</keyword>
<name>A0ABS1BLD0_9SPHI</name>
<accession>A0ABS1BLD0</accession>
<evidence type="ECO:0000313" key="3">
    <source>
        <dbReference type="EMBL" id="MBK0383556.1"/>
    </source>
</evidence>
<dbReference type="PROSITE" id="PS51257">
    <property type="entry name" value="PROKAR_LIPOPROTEIN"/>
    <property type="match status" value="1"/>
</dbReference>
<protein>
    <submittedName>
        <fullName evidence="3">PEGA domain-containing protein</fullName>
    </submittedName>
</protein>
<dbReference type="Pfam" id="PF08308">
    <property type="entry name" value="PEGA"/>
    <property type="match status" value="1"/>
</dbReference>
<proteinExistence type="predicted"/>
<dbReference type="InterPro" id="IPR013229">
    <property type="entry name" value="PEGA"/>
</dbReference>
<organism evidence="3 4">
    <name type="scientific">Pedobacter segetis</name>
    <dbReference type="NCBI Taxonomy" id="2793069"/>
    <lineage>
        <taxon>Bacteria</taxon>
        <taxon>Pseudomonadati</taxon>
        <taxon>Bacteroidota</taxon>
        <taxon>Sphingobacteriia</taxon>
        <taxon>Sphingobacteriales</taxon>
        <taxon>Sphingobacteriaceae</taxon>
        <taxon>Pedobacter</taxon>
    </lineage>
</organism>
<feature type="signal peptide" evidence="1">
    <location>
        <begin position="1"/>
        <end position="21"/>
    </location>
</feature>
<keyword evidence="1" id="KW-0732">Signal</keyword>
<comment type="caution">
    <text evidence="3">The sequence shown here is derived from an EMBL/GenBank/DDBJ whole genome shotgun (WGS) entry which is preliminary data.</text>
</comment>
<dbReference type="EMBL" id="JAEHFY010000014">
    <property type="protein sequence ID" value="MBK0383556.1"/>
    <property type="molecule type" value="Genomic_DNA"/>
</dbReference>
<gene>
    <name evidence="3" type="ORF">I5M32_11365</name>
</gene>
<sequence>MNKNYILPIAFCGLLTLQSCATIFTGNKTGVKIPDGTPSGAKVFVNGKLEGITPKRVQIPKNALKQGAKITIKAEGYKPTDITINRKVQIGMAVLDVVTGGVWLIVDFVTGNIYTATPDKVKYELEKQ</sequence>